<dbReference type="RefSeq" id="YP_009152549.1">
    <property type="nucleotide sequence ID" value="NC_027388.1"/>
</dbReference>
<keyword evidence="1" id="KW-0472">Membrane</keyword>
<dbReference type="Proteomes" id="UP000030328">
    <property type="component" value="Segment"/>
</dbReference>
<reference evidence="2 3" key="1">
    <citation type="submission" date="2014-10" db="EMBL/GenBank/DDBJ databases">
        <authorList>
            <person name="Yang M."/>
            <person name="Han W."/>
        </authorList>
    </citation>
    <scope>NUCLEOTIDE SEQUENCE [LARGE SCALE GENOMIC DNA]</scope>
</reference>
<keyword evidence="3" id="KW-1185">Reference proteome</keyword>
<keyword evidence="1" id="KW-0812">Transmembrane</keyword>
<accession>A0A0A0YRL2</accession>
<protein>
    <submittedName>
        <fullName evidence="2">Uncharacterized protein</fullName>
    </submittedName>
</protein>
<gene>
    <name evidence="2" type="ORF">YH6_049</name>
</gene>
<dbReference type="EMBL" id="KM974184">
    <property type="protein sequence ID" value="AIX13202.1"/>
    <property type="molecule type" value="Genomic_DNA"/>
</dbReference>
<evidence type="ECO:0000313" key="3">
    <source>
        <dbReference type="Proteomes" id="UP000030328"/>
    </source>
</evidence>
<dbReference type="OrthoDB" id="27904at10239"/>
<evidence type="ECO:0000313" key="2">
    <source>
        <dbReference type="EMBL" id="AIX13202.1"/>
    </source>
</evidence>
<name>A0A0A0YRL2_9CAUD</name>
<dbReference type="GeneID" id="24724946"/>
<feature type="transmembrane region" description="Helical" evidence="1">
    <location>
        <begin position="39"/>
        <end position="62"/>
    </location>
</feature>
<feature type="transmembrane region" description="Helical" evidence="1">
    <location>
        <begin position="5"/>
        <end position="27"/>
    </location>
</feature>
<keyword evidence="1" id="KW-1133">Transmembrane helix</keyword>
<proteinExistence type="predicted"/>
<sequence length="74" mass="8838">MNYYLLYLALGAAWFFIAIGHIFRVPYEQTVERIITPPIIISLSVFSTFMFYVFLWPLALLIDIWRRMTRKSTT</sequence>
<dbReference type="KEGG" id="vg:24724946"/>
<evidence type="ECO:0000256" key="1">
    <source>
        <dbReference type="SAM" id="Phobius"/>
    </source>
</evidence>
<organism evidence="2 3">
    <name type="scientific">Pseudomonas phage YH6</name>
    <dbReference type="NCBI Taxonomy" id="1566995"/>
    <lineage>
        <taxon>Viruses</taxon>
        <taxon>Duplodnaviria</taxon>
        <taxon>Heunggongvirae</taxon>
        <taxon>Uroviricota</taxon>
        <taxon>Caudoviricetes</taxon>
        <taxon>Schitoviridae</taxon>
        <taxon>Migulavirinae</taxon>
        <taxon>Litunavirus</taxon>
        <taxon>Litunavirus Yh6</taxon>
    </lineage>
</organism>